<proteinExistence type="predicted"/>
<accession>A0ABM8YVN6</accession>
<evidence type="ECO:0000313" key="2">
    <source>
        <dbReference type="Proteomes" id="UP000839052"/>
    </source>
</evidence>
<organism evidence="1 2">
    <name type="scientific">Candidatus Nitrotoga arctica</name>
    <dbReference type="NCBI Taxonomy" id="453162"/>
    <lineage>
        <taxon>Bacteria</taxon>
        <taxon>Pseudomonadati</taxon>
        <taxon>Pseudomonadota</taxon>
        <taxon>Betaproteobacteria</taxon>
        <taxon>Nitrosomonadales</taxon>
        <taxon>Gallionellaceae</taxon>
        <taxon>Candidatus Nitrotoga</taxon>
    </lineage>
</organism>
<keyword evidence="2" id="KW-1185">Reference proteome</keyword>
<sequence>MKWLFWLLLLANLMFFSFIQWGEILTVENKNLKHQPSLNVEKIKLLDAPNVAPATSLSSSVVLATSQDQRAFTDVCLEWGEFSGTDSVRATAALTTLKLTDKLTQRQTEYAIGYWVYLPPAQTRAEMDKNIAELKTHNVKDYFTVQDAGPWKNAISLGVFKTDKAARKAFDSFRAKGVKTAVMGELMSKFKLTVFVLKSPDVAAIEKMVTLQQKFAGSGVHLVACDQH</sequence>
<dbReference type="RefSeq" id="WP_239795631.1">
    <property type="nucleotide sequence ID" value="NZ_OU912926.1"/>
</dbReference>
<gene>
    <name evidence="1" type="ORF">NTG6680_0286</name>
</gene>
<protein>
    <recommendedName>
        <fullName evidence="3">Sporulation related domain-containing protein</fullName>
    </recommendedName>
</protein>
<dbReference type="Proteomes" id="UP000839052">
    <property type="component" value="Chromosome"/>
</dbReference>
<evidence type="ECO:0008006" key="3">
    <source>
        <dbReference type="Google" id="ProtNLM"/>
    </source>
</evidence>
<dbReference type="EMBL" id="OU912926">
    <property type="protein sequence ID" value="CAG9931539.1"/>
    <property type="molecule type" value="Genomic_DNA"/>
</dbReference>
<name>A0ABM8YVN6_9PROT</name>
<evidence type="ECO:0000313" key="1">
    <source>
        <dbReference type="EMBL" id="CAG9931539.1"/>
    </source>
</evidence>
<reference evidence="1 2" key="1">
    <citation type="submission" date="2021-10" db="EMBL/GenBank/DDBJ databases">
        <authorList>
            <person name="Koch H."/>
        </authorList>
    </citation>
    <scope>NUCLEOTIDE SEQUENCE [LARGE SCALE GENOMIC DNA]</scope>
    <source>
        <strain evidence="1">6680</strain>
    </source>
</reference>